<feature type="region of interest" description="Disordered" evidence="2">
    <location>
        <begin position="137"/>
        <end position="160"/>
    </location>
</feature>
<dbReference type="InterPro" id="IPR036757">
    <property type="entry name" value="TFR-like_dimer_dom_sf"/>
</dbReference>
<feature type="compositionally biased region" description="Basic and acidic residues" evidence="2">
    <location>
        <begin position="1"/>
        <end position="10"/>
    </location>
</feature>
<dbReference type="Pfam" id="PF04389">
    <property type="entry name" value="Peptidase_M28"/>
    <property type="match status" value="1"/>
</dbReference>
<accession>A0A8K0T766</accession>
<feature type="transmembrane region" description="Helical" evidence="3">
    <location>
        <begin position="177"/>
        <end position="199"/>
    </location>
</feature>
<feature type="domain" description="Peptidase M28" evidence="6">
    <location>
        <begin position="521"/>
        <end position="628"/>
    </location>
</feature>
<evidence type="ECO:0000259" key="6">
    <source>
        <dbReference type="Pfam" id="PF04389"/>
    </source>
</evidence>
<evidence type="ECO:0000259" key="4">
    <source>
        <dbReference type="Pfam" id="PF02225"/>
    </source>
</evidence>
<keyword evidence="3" id="KW-1133">Transmembrane helix</keyword>
<evidence type="ECO:0000256" key="1">
    <source>
        <dbReference type="ARBA" id="ARBA00005634"/>
    </source>
</evidence>
<keyword evidence="7" id="KW-0121">Carboxypeptidase</keyword>
<feature type="domain" description="Transferrin receptor-like dimerisation" evidence="5">
    <location>
        <begin position="777"/>
        <end position="902"/>
    </location>
</feature>
<reference evidence="7" key="1">
    <citation type="journal article" date="2021" name="Nat. Commun.">
        <title>Genetic determinants of endophytism in the Arabidopsis root mycobiome.</title>
        <authorList>
            <person name="Mesny F."/>
            <person name="Miyauchi S."/>
            <person name="Thiergart T."/>
            <person name="Pickel B."/>
            <person name="Atanasova L."/>
            <person name="Karlsson M."/>
            <person name="Huettel B."/>
            <person name="Barry K.W."/>
            <person name="Haridas S."/>
            <person name="Chen C."/>
            <person name="Bauer D."/>
            <person name="Andreopoulos W."/>
            <person name="Pangilinan J."/>
            <person name="LaButti K."/>
            <person name="Riley R."/>
            <person name="Lipzen A."/>
            <person name="Clum A."/>
            <person name="Drula E."/>
            <person name="Henrissat B."/>
            <person name="Kohler A."/>
            <person name="Grigoriev I.V."/>
            <person name="Martin F.M."/>
            <person name="Hacquard S."/>
        </authorList>
    </citation>
    <scope>NUCLEOTIDE SEQUENCE</scope>
    <source>
        <strain evidence="7">MPI-CAGE-AT-0016</strain>
    </source>
</reference>
<dbReference type="InterPro" id="IPR046450">
    <property type="entry name" value="PA_dom_sf"/>
</dbReference>
<evidence type="ECO:0000256" key="2">
    <source>
        <dbReference type="SAM" id="MobiDB-lite"/>
    </source>
</evidence>
<keyword evidence="3" id="KW-0812">Transmembrane</keyword>
<dbReference type="OrthoDB" id="5841748at2759"/>
<sequence>MPNDGGHRYEAVPIPSYDEAIADGPANWPPPSPSDDRNQSESQSLLFTQPGAPSSSSRRPNRYRQPTVESDDEDGLLSSDDDGDETAYVRREMQELEIGEPDHGSRSIWGKRMPFSLSLPQWKWAWRWRLPRLNTTIRLPSGPGESSTDEDGDNDRAARRRCSNWPRPNFEHVNGRAVALLVARVFAITLVMGFLYIVFVSDVFDTMARRLGAFQRYNADEVRRWVQAHIEPRGMRACVRIYNEYAHLAGTEGDYALALDMQAMFQKAQLDSIHIDEYYTYLNYPKPQGRSVEILDKDGKPVWKAQIEEPDPGTEKEGYQTLAFHALSKTGEAKGRLLYANYGSPEDFEALKNKGIDTKGAIALVRYYGTPGGAGLKVKAAEMAGFAGCLIYSDPADDGFRLGDVAPNGRFMPQDAVHRTSVGLSNWVLGDPLTPGWPSKLKDFPREEVDKSPGLTKIPSLPLSWKDAKELLQKLKGKGEKAPDSWKGGVPDVEWWIGGDDSPMVYLKNDQDEEKKQEIWNVYAKIQGVEQNSKSIVIGNPRDALAFGATGPHSGTAVMVELARVFGLLMEKGWRPLRTIEFMSWDGSQYNMIGSTEYVENNVERLRRDAFAYINLDEAVSGSELHASGSPVFHSALKRAMGHIEDPIFNKTLFRMWDDRHGEIESLNNVDGDWAAFQDIAGTSSIQLQFRGEPYPRDSSYNNLNWVEKVGDPGFVYHSLMAQLVALLVLELADRPIMPFDISAFTKKMDGWADDLNIWIKDQLRERGEGVELKSLKLDELKVAINEAMSAAKTIGEWETTWDSIVLSNGGWESSGLNAKRLGYNNQVAMFETALLDPDEQAGGMPDRKQFKHLVFGPETWPSGKDAHFPAIRAAIENGNWEDADRRISMTAERIRKAAQLLLQDSAAMVDD</sequence>
<dbReference type="PANTHER" id="PTHR10404:SF71">
    <property type="entry name" value="CARBOXYPEPTIDASE TRE2, PUTATIVE (AFU_ORTHOLOGUE AFUA_3G10650)-RELATED"/>
    <property type="match status" value="1"/>
</dbReference>
<dbReference type="InterPro" id="IPR039373">
    <property type="entry name" value="Peptidase_M28B"/>
</dbReference>
<evidence type="ECO:0000259" key="5">
    <source>
        <dbReference type="Pfam" id="PF04253"/>
    </source>
</evidence>
<dbReference type="CDD" id="cd02121">
    <property type="entry name" value="PA_GCPII_like"/>
    <property type="match status" value="1"/>
</dbReference>
<dbReference type="AlphaFoldDB" id="A0A8K0T766"/>
<dbReference type="GO" id="GO:0004180">
    <property type="term" value="F:carboxypeptidase activity"/>
    <property type="evidence" value="ECO:0007669"/>
    <property type="project" value="UniProtKB-KW"/>
</dbReference>
<dbReference type="InterPro" id="IPR007484">
    <property type="entry name" value="Peptidase_M28"/>
</dbReference>
<comment type="similarity">
    <text evidence="1">Belongs to the peptidase M28 family. M28B subfamily.</text>
</comment>
<dbReference type="SUPFAM" id="SSF53187">
    <property type="entry name" value="Zn-dependent exopeptidases"/>
    <property type="match status" value="1"/>
</dbReference>
<dbReference type="Pfam" id="PF04253">
    <property type="entry name" value="TFR_dimer"/>
    <property type="match status" value="1"/>
</dbReference>
<evidence type="ECO:0000256" key="3">
    <source>
        <dbReference type="SAM" id="Phobius"/>
    </source>
</evidence>
<protein>
    <submittedName>
        <fullName evidence="7">Glutamate carboxypeptidase</fullName>
    </submittedName>
</protein>
<dbReference type="FunFam" id="3.40.630.10:FF:000101">
    <property type="entry name" value="N-acetylated alpha-linked acidic dipeptidase like 1"/>
    <property type="match status" value="1"/>
</dbReference>
<keyword evidence="3" id="KW-0472">Membrane</keyword>
<proteinExistence type="inferred from homology"/>
<dbReference type="Gene3D" id="3.40.630.10">
    <property type="entry name" value="Zn peptidases"/>
    <property type="match status" value="1"/>
</dbReference>
<keyword evidence="7" id="KW-0645">Protease</keyword>
<feature type="compositionally biased region" description="Low complexity" evidence="2">
    <location>
        <begin position="50"/>
        <end position="66"/>
    </location>
</feature>
<dbReference type="Gene3D" id="3.50.30.30">
    <property type="match status" value="1"/>
</dbReference>
<evidence type="ECO:0000313" key="8">
    <source>
        <dbReference type="Proteomes" id="UP000813385"/>
    </source>
</evidence>
<feature type="compositionally biased region" description="Acidic residues" evidence="2">
    <location>
        <begin position="69"/>
        <end position="85"/>
    </location>
</feature>
<organism evidence="7 8">
    <name type="scientific">Plectosphaerella cucumerina</name>
    <dbReference type="NCBI Taxonomy" id="40658"/>
    <lineage>
        <taxon>Eukaryota</taxon>
        <taxon>Fungi</taxon>
        <taxon>Dikarya</taxon>
        <taxon>Ascomycota</taxon>
        <taxon>Pezizomycotina</taxon>
        <taxon>Sordariomycetes</taxon>
        <taxon>Hypocreomycetidae</taxon>
        <taxon>Glomerellales</taxon>
        <taxon>Plectosphaerellaceae</taxon>
        <taxon>Plectosphaerella</taxon>
    </lineage>
</organism>
<gene>
    <name evidence="7" type="ORF">B0T11DRAFT_138516</name>
</gene>
<dbReference type="InterPro" id="IPR007365">
    <property type="entry name" value="TFR-like_dimer_dom"/>
</dbReference>
<keyword evidence="7" id="KW-0378">Hydrolase</keyword>
<dbReference type="SUPFAM" id="SSF47672">
    <property type="entry name" value="Transferrin receptor-like dimerisation domain"/>
    <property type="match status" value="1"/>
</dbReference>
<keyword evidence="8" id="KW-1185">Reference proteome</keyword>
<name>A0A8K0T766_9PEZI</name>
<comment type="caution">
    <text evidence="7">The sequence shown here is derived from an EMBL/GenBank/DDBJ whole genome shotgun (WGS) entry which is preliminary data.</text>
</comment>
<dbReference type="Proteomes" id="UP000813385">
    <property type="component" value="Unassembled WGS sequence"/>
</dbReference>
<dbReference type="EMBL" id="JAGPXD010000006">
    <property type="protein sequence ID" value="KAH7350158.1"/>
    <property type="molecule type" value="Genomic_DNA"/>
</dbReference>
<dbReference type="Pfam" id="PF02225">
    <property type="entry name" value="PA"/>
    <property type="match status" value="1"/>
</dbReference>
<dbReference type="InterPro" id="IPR003137">
    <property type="entry name" value="PA_domain"/>
</dbReference>
<evidence type="ECO:0000313" key="7">
    <source>
        <dbReference type="EMBL" id="KAH7350158.1"/>
    </source>
</evidence>
<feature type="domain" description="PA" evidence="4">
    <location>
        <begin position="335"/>
        <end position="406"/>
    </location>
</feature>
<dbReference type="SUPFAM" id="SSF52025">
    <property type="entry name" value="PA domain"/>
    <property type="match status" value="1"/>
</dbReference>
<dbReference type="PANTHER" id="PTHR10404">
    <property type="entry name" value="N-ACETYLATED-ALPHA-LINKED ACIDIC DIPEPTIDASE"/>
    <property type="match status" value="1"/>
</dbReference>
<dbReference type="Gene3D" id="1.20.930.40">
    <property type="entry name" value="Transferrin receptor-like, dimerisation domain"/>
    <property type="match status" value="1"/>
</dbReference>
<feature type="region of interest" description="Disordered" evidence="2">
    <location>
        <begin position="1"/>
        <end position="85"/>
    </location>
</feature>